<keyword evidence="1" id="KW-0812">Transmembrane</keyword>
<dbReference type="OrthoDB" id="5874696at2"/>
<feature type="transmembrane region" description="Helical" evidence="1">
    <location>
        <begin position="80"/>
        <end position="96"/>
    </location>
</feature>
<evidence type="ECO:0000313" key="2">
    <source>
        <dbReference type="EMBL" id="PSW25836.1"/>
    </source>
</evidence>
<name>A0A0J8XZK0_9GAMM</name>
<sequence length="141" mass="16124">MVKAKSEGKRWIDVVLFRHVYSDADFDITSRDLVVRGDSYKLSKIKQLQIRKLSVKDNLVRLASIVFALSAATWAFVPQFGFLALIASSFIALLSFKKYELRAEFRGCDETGDQWVSLVRCCTKNEYSTLKEIYSSVQPKL</sequence>
<gene>
    <name evidence="2" type="ORF">C9I94_04500</name>
</gene>
<organism evidence="2 3">
    <name type="scientific">Photobacterium swingsii</name>
    <dbReference type="NCBI Taxonomy" id="680026"/>
    <lineage>
        <taxon>Bacteria</taxon>
        <taxon>Pseudomonadati</taxon>
        <taxon>Pseudomonadota</taxon>
        <taxon>Gammaproteobacteria</taxon>
        <taxon>Vibrionales</taxon>
        <taxon>Vibrionaceae</taxon>
        <taxon>Photobacterium</taxon>
    </lineage>
</organism>
<dbReference type="Proteomes" id="UP000240481">
    <property type="component" value="Unassembled WGS sequence"/>
</dbReference>
<accession>A0A0J8XZK0</accession>
<comment type="caution">
    <text evidence="2">The sequence shown here is derived from an EMBL/GenBank/DDBJ whole genome shotgun (WGS) entry which is preliminary data.</text>
</comment>
<dbReference type="AlphaFoldDB" id="A0A0J8XZK0"/>
<keyword evidence="3" id="KW-1185">Reference proteome</keyword>
<evidence type="ECO:0000313" key="3">
    <source>
        <dbReference type="Proteomes" id="UP000240481"/>
    </source>
</evidence>
<keyword evidence="1" id="KW-1133">Transmembrane helix</keyword>
<feature type="transmembrane region" description="Helical" evidence="1">
    <location>
        <begin position="58"/>
        <end position="74"/>
    </location>
</feature>
<evidence type="ECO:0000256" key="1">
    <source>
        <dbReference type="SAM" id="Phobius"/>
    </source>
</evidence>
<proteinExistence type="predicted"/>
<dbReference type="EMBL" id="PYLZ01000002">
    <property type="protein sequence ID" value="PSW25836.1"/>
    <property type="molecule type" value="Genomic_DNA"/>
</dbReference>
<protein>
    <submittedName>
        <fullName evidence="2">Uncharacterized protein</fullName>
    </submittedName>
</protein>
<keyword evidence="1" id="KW-0472">Membrane</keyword>
<dbReference type="RefSeq" id="WP_048898558.1">
    <property type="nucleotide sequence ID" value="NZ_AP024852.1"/>
</dbReference>
<reference evidence="2 3" key="1">
    <citation type="submission" date="2018-01" db="EMBL/GenBank/DDBJ databases">
        <title>Whole genome sequencing of Histamine producing bacteria.</title>
        <authorList>
            <person name="Butler K."/>
        </authorList>
    </citation>
    <scope>NUCLEOTIDE SEQUENCE [LARGE SCALE GENOMIC DNA]</scope>
    <source>
        <strain evidence="2 3">DSM 24669</strain>
    </source>
</reference>